<reference evidence="8" key="1">
    <citation type="journal article" date="2011" name="Proc. Natl. Acad. Sci. U.S.A.">
        <title>Genomic insights into the physiology and ecology of the marine filamentous cyanobacterium Lyngbya majuscula.</title>
        <authorList>
            <person name="Jones A.C."/>
            <person name="Monroe E.A."/>
            <person name="Podell S."/>
            <person name="Hess W.R."/>
            <person name="Klages S."/>
            <person name="Esquenazi E."/>
            <person name="Niessen S."/>
            <person name="Hoover H."/>
            <person name="Rothmann M."/>
            <person name="Lasken R.S."/>
            <person name="Yates J.R.III."/>
            <person name="Reinhardt R."/>
            <person name="Kube M."/>
            <person name="Burkart M.D."/>
            <person name="Allen E.E."/>
            <person name="Dorrestein P.C."/>
            <person name="Gerwick W.H."/>
            <person name="Gerwick L."/>
        </authorList>
    </citation>
    <scope>NUCLEOTIDE SEQUENCE [LARGE SCALE GENOMIC DNA]</scope>
    <source>
        <strain evidence="8">3L</strain>
    </source>
</reference>
<feature type="domain" description="Peptidase S8/S53" evidence="6">
    <location>
        <begin position="151"/>
        <end position="409"/>
    </location>
</feature>
<dbReference type="PROSITE" id="PS00137">
    <property type="entry name" value="SUBTILASE_HIS"/>
    <property type="match status" value="1"/>
</dbReference>
<dbReference type="PROSITE" id="PS00136">
    <property type="entry name" value="SUBTILASE_ASP"/>
    <property type="match status" value="1"/>
</dbReference>
<organism evidence="7 8">
    <name type="scientific">Moorena producens 3L</name>
    <dbReference type="NCBI Taxonomy" id="489825"/>
    <lineage>
        <taxon>Bacteria</taxon>
        <taxon>Bacillati</taxon>
        <taxon>Cyanobacteriota</taxon>
        <taxon>Cyanophyceae</taxon>
        <taxon>Coleofasciculales</taxon>
        <taxon>Coleofasciculaceae</taxon>
        <taxon>Moorena</taxon>
    </lineage>
</organism>
<dbReference type="PRINTS" id="PR00723">
    <property type="entry name" value="SUBTILISIN"/>
</dbReference>
<comment type="similarity">
    <text evidence="1 5">Belongs to the peptidase S8 family.</text>
</comment>
<dbReference type="InterPro" id="IPR023827">
    <property type="entry name" value="Peptidase_S8_Asp-AS"/>
</dbReference>
<dbReference type="EMBL" id="GL890846">
    <property type="protein sequence ID" value="EGJ33536.1"/>
    <property type="molecule type" value="Genomic_DNA"/>
</dbReference>
<evidence type="ECO:0000256" key="5">
    <source>
        <dbReference type="PROSITE-ProRule" id="PRU01240"/>
    </source>
</evidence>
<dbReference type="SUPFAM" id="SSF52743">
    <property type="entry name" value="Subtilisin-like"/>
    <property type="match status" value="1"/>
</dbReference>
<dbReference type="InterPro" id="IPR050131">
    <property type="entry name" value="Peptidase_S8_subtilisin-like"/>
</dbReference>
<name>F4XPE6_9CYAN</name>
<dbReference type="Pfam" id="PF00082">
    <property type="entry name" value="Peptidase_S8"/>
    <property type="match status" value="1"/>
</dbReference>
<dbReference type="OrthoDB" id="9798386at2"/>
<dbReference type="Proteomes" id="UP000003959">
    <property type="component" value="Unassembled WGS sequence"/>
</dbReference>
<dbReference type="RefSeq" id="WP_008181961.1">
    <property type="nucleotide sequence ID" value="NZ_GL890846.1"/>
</dbReference>
<dbReference type="PROSITE" id="PS51892">
    <property type="entry name" value="SUBTILASE"/>
    <property type="match status" value="1"/>
</dbReference>
<dbReference type="InterPro" id="IPR000209">
    <property type="entry name" value="Peptidase_S8/S53_dom"/>
</dbReference>
<keyword evidence="8" id="KW-1185">Reference proteome</keyword>
<evidence type="ECO:0000256" key="1">
    <source>
        <dbReference type="ARBA" id="ARBA00011073"/>
    </source>
</evidence>
<keyword evidence="3 5" id="KW-0378">Hydrolase</keyword>
<evidence type="ECO:0000256" key="2">
    <source>
        <dbReference type="ARBA" id="ARBA00022670"/>
    </source>
</evidence>
<dbReference type="HOGENOM" id="CLU_011263_15_8_3"/>
<evidence type="ECO:0000256" key="4">
    <source>
        <dbReference type="ARBA" id="ARBA00022825"/>
    </source>
</evidence>
<keyword evidence="2 5" id="KW-0645">Protease</keyword>
<keyword evidence="4 5" id="KW-0720">Serine protease</keyword>
<dbReference type="Gene3D" id="3.40.50.200">
    <property type="entry name" value="Peptidase S8/S53 domain"/>
    <property type="match status" value="1"/>
</dbReference>
<evidence type="ECO:0000313" key="7">
    <source>
        <dbReference type="EMBL" id="EGJ33536.1"/>
    </source>
</evidence>
<evidence type="ECO:0000259" key="6">
    <source>
        <dbReference type="Pfam" id="PF00082"/>
    </source>
</evidence>
<accession>F4XPE6</accession>
<protein>
    <submittedName>
        <fullName evidence="7">Subtilisin-like serine protease</fullName>
    </submittedName>
</protein>
<dbReference type="eggNOG" id="COG1404">
    <property type="taxonomic scope" value="Bacteria"/>
</dbReference>
<dbReference type="InterPro" id="IPR022398">
    <property type="entry name" value="Peptidase_S8_His-AS"/>
</dbReference>
<dbReference type="PANTHER" id="PTHR43806:SF11">
    <property type="entry name" value="CEREVISIN-RELATED"/>
    <property type="match status" value="1"/>
</dbReference>
<gene>
    <name evidence="7" type="ORF">LYNGBM3L_32510</name>
</gene>
<dbReference type="GO" id="GO:0006508">
    <property type="term" value="P:proteolysis"/>
    <property type="evidence" value="ECO:0007669"/>
    <property type="project" value="UniProtKB-KW"/>
</dbReference>
<feature type="active site" description="Charge relay system" evidence="5">
    <location>
        <position position="364"/>
    </location>
</feature>
<sequence>MKTANLFPEDSYEEEPLQPVTSFTGRFMITPHLDQMKVTSFRKFFESEGLKVAQAGDFDDISQPILESDYQQADVMLFEDMGVGILGIDPDKSAWLMNKSHQLSFYMEPEELIVTQKLSSAAEAGDSSLFSEEGSTWGLHNCGVLESEFTGRGVKVAILDTGFEMDHDDFEGRTIVAKSFVPGETVDDSNGHGTHCTGIACGDTDEKGIRYGIAKNAEIFIGKVLKGTHGRGPDSWTISAINWAANNGCDVINVSLGTRVFHKRSFKKGLERAAKYANSKGALVIAAAGNHSARQYGFKNPIGSPANCPSVMAVAAVDKSHKVYFRSNSAEGSNDSMDMSGPGVKVYSSWLTSKGKYRTLSATSMAAPHVTGIAALYAEKFQQLGPESLWQALKFSATHLGDVNDFGAGLVKAP</sequence>
<dbReference type="AlphaFoldDB" id="F4XPE6"/>
<dbReference type="PANTHER" id="PTHR43806">
    <property type="entry name" value="PEPTIDASE S8"/>
    <property type="match status" value="1"/>
</dbReference>
<dbReference type="InterPro" id="IPR015500">
    <property type="entry name" value="Peptidase_S8_subtilisin-rel"/>
</dbReference>
<proteinExistence type="inferred from homology"/>
<dbReference type="InterPro" id="IPR036852">
    <property type="entry name" value="Peptidase_S8/S53_dom_sf"/>
</dbReference>
<evidence type="ECO:0000313" key="8">
    <source>
        <dbReference type="Proteomes" id="UP000003959"/>
    </source>
</evidence>
<dbReference type="GO" id="GO:0004252">
    <property type="term" value="F:serine-type endopeptidase activity"/>
    <property type="evidence" value="ECO:0007669"/>
    <property type="project" value="UniProtKB-UniRule"/>
</dbReference>
<feature type="active site" description="Charge relay system" evidence="5">
    <location>
        <position position="192"/>
    </location>
</feature>
<evidence type="ECO:0000256" key="3">
    <source>
        <dbReference type="ARBA" id="ARBA00022801"/>
    </source>
</evidence>
<feature type="active site" description="Charge relay system" evidence="5">
    <location>
        <position position="160"/>
    </location>
</feature>